<evidence type="ECO:0000313" key="3">
    <source>
        <dbReference type="EMBL" id="MBC5644443.1"/>
    </source>
</evidence>
<organism evidence="3 4">
    <name type="scientific">Parabacteroides segnis</name>
    <dbReference type="NCBI Taxonomy" id="2763058"/>
    <lineage>
        <taxon>Bacteria</taxon>
        <taxon>Pseudomonadati</taxon>
        <taxon>Bacteroidota</taxon>
        <taxon>Bacteroidia</taxon>
        <taxon>Bacteroidales</taxon>
        <taxon>Tannerellaceae</taxon>
        <taxon>Parabacteroides</taxon>
    </lineage>
</organism>
<accession>A0ABR7E5J8</accession>
<protein>
    <submittedName>
        <fullName evidence="3">Sialate O-acetylesterase</fullName>
    </submittedName>
</protein>
<proteinExistence type="predicted"/>
<dbReference type="Proteomes" id="UP000644010">
    <property type="component" value="Unassembled WGS sequence"/>
</dbReference>
<dbReference type="PANTHER" id="PTHR22901:SF0">
    <property type="entry name" value="SIALATE O-ACETYLESTERASE"/>
    <property type="match status" value="1"/>
</dbReference>
<dbReference type="InterPro" id="IPR036514">
    <property type="entry name" value="SGNH_hydro_sf"/>
</dbReference>
<gene>
    <name evidence="3" type="ORF">H8S77_16315</name>
</gene>
<evidence type="ECO:0000256" key="1">
    <source>
        <dbReference type="ARBA" id="ARBA00022801"/>
    </source>
</evidence>
<dbReference type="Gene3D" id="3.40.50.1110">
    <property type="entry name" value="SGNH hydrolase"/>
    <property type="match status" value="1"/>
</dbReference>
<keyword evidence="1" id="KW-0378">Hydrolase</keyword>
<reference evidence="3 4" key="1">
    <citation type="submission" date="2020-08" db="EMBL/GenBank/DDBJ databases">
        <title>Genome public.</title>
        <authorList>
            <person name="Liu C."/>
            <person name="Sun Q."/>
        </authorList>
    </citation>
    <scope>NUCLEOTIDE SEQUENCE [LARGE SCALE GENOMIC DNA]</scope>
    <source>
        <strain evidence="3 4">BX2</strain>
    </source>
</reference>
<dbReference type="Pfam" id="PF03629">
    <property type="entry name" value="SASA"/>
    <property type="match status" value="1"/>
</dbReference>
<dbReference type="PANTHER" id="PTHR22901">
    <property type="entry name" value="SIALATE O-ACETYLESTERASE"/>
    <property type="match status" value="1"/>
</dbReference>
<name>A0ABR7E5J8_9BACT</name>
<feature type="domain" description="Sialate O-acetylesterase" evidence="2">
    <location>
        <begin position="78"/>
        <end position="313"/>
    </location>
</feature>
<sequence>MVLQQEDSVPIWGWGRASTTVKIVGSWSPEDTTSVVVDDNGRWKGKIKTTRYGGPYTLRVFSKNSNDEVLLRDVMLGEVWVCSGQSNMEWASGNGITNQQEEIGAADYPNIRFFSLAKQASGTLQDDCRAVWEICTPTVMQKRSAVAYFFGRHLHQQLNVPIGLIVSAWGGTPAEVWIPKELVPDTPEQQKLTASRKNPWWPVEAGVLYNSMVSPLFPYRIAGVIWYQGESNRDAAQPYAMLMKQLIQTWRKGFDKEFPFYQVQIAPYNYKSTDNGPALIREAQELVARTVPRTEVVVTNDIGEYGNIHPARKQEVGIRLGDIALKENYGMSDKEVRSPFLTHAEIEKDRVILTFSHAEEGLICTGKVVKGLQIAGEDGVFVEAKANIKESRLIAYAPGIKRPVTVRYCFDDATVGNIFSKQGLPVAPFQKDHLTK</sequence>
<dbReference type="SUPFAM" id="SSF52266">
    <property type="entry name" value="SGNH hydrolase"/>
    <property type="match status" value="1"/>
</dbReference>
<comment type="caution">
    <text evidence="3">The sequence shown here is derived from an EMBL/GenBank/DDBJ whole genome shotgun (WGS) entry which is preliminary data.</text>
</comment>
<keyword evidence="4" id="KW-1185">Reference proteome</keyword>
<evidence type="ECO:0000313" key="4">
    <source>
        <dbReference type="Proteomes" id="UP000644010"/>
    </source>
</evidence>
<dbReference type="InterPro" id="IPR005181">
    <property type="entry name" value="SASA"/>
</dbReference>
<evidence type="ECO:0000259" key="2">
    <source>
        <dbReference type="Pfam" id="PF03629"/>
    </source>
</evidence>
<dbReference type="InterPro" id="IPR039329">
    <property type="entry name" value="SIAE"/>
</dbReference>
<dbReference type="EMBL" id="JACOOI010000018">
    <property type="protein sequence ID" value="MBC5644443.1"/>
    <property type="molecule type" value="Genomic_DNA"/>
</dbReference>